<dbReference type="CDD" id="cd05466">
    <property type="entry name" value="PBP2_LTTR_substrate"/>
    <property type="match status" value="1"/>
</dbReference>
<dbReference type="GO" id="GO:0003700">
    <property type="term" value="F:DNA-binding transcription factor activity"/>
    <property type="evidence" value="ECO:0007669"/>
    <property type="project" value="InterPro"/>
</dbReference>
<evidence type="ECO:0000256" key="4">
    <source>
        <dbReference type="ARBA" id="ARBA00023163"/>
    </source>
</evidence>
<dbReference type="RefSeq" id="WP_049740213.1">
    <property type="nucleotide sequence ID" value="NZ_BJON01000002.1"/>
</dbReference>
<organism evidence="7 8">
    <name type="scientific">Brevibacillus reuszeri</name>
    <dbReference type="NCBI Taxonomy" id="54915"/>
    <lineage>
        <taxon>Bacteria</taxon>
        <taxon>Bacillati</taxon>
        <taxon>Bacillota</taxon>
        <taxon>Bacilli</taxon>
        <taxon>Bacillales</taxon>
        <taxon>Paenibacillaceae</taxon>
        <taxon>Brevibacillus</taxon>
    </lineage>
</organism>
<dbReference type="InterPro" id="IPR036390">
    <property type="entry name" value="WH_DNA-bd_sf"/>
</dbReference>
<keyword evidence="4" id="KW-0804">Transcription</keyword>
<reference evidence="6 9" key="3">
    <citation type="submission" date="2019-06" db="EMBL/GenBank/DDBJ databases">
        <title>Whole genome shotgun sequence of Brevibacillus reuszeri NBRC 15719.</title>
        <authorList>
            <person name="Hosoyama A."/>
            <person name="Uohara A."/>
            <person name="Ohji S."/>
            <person name="Ichikawa N."/>
        </authorList>
    </citation>
    <scope>NUCLEOTIDE SEQUENCE [LARGE SCALE GENOMIC DNA]</scope>
    <source>
        <strain evidence="6 9">NBRC 15719</strain>
    </source>
</reference>
<proteinExistence type="inferred from homology"/>
<sequence length="288" mass="32736">MDQESLEVFLTIARHGSINRAAQALFLAQSTLTHRLKQLERRVGTPLFVRTASGVSLTGEGRRLLPIAANIVEQMRSFTQQKEQPQSMNIVAGKAFVAYELPRLIGEYRNAYPGFTCYVRSTLYEESLSALLTGTADIAFLGSEMYHPHIHQEFLPSDRILLVMAPEHPWANGFPGFAKWGTEEMILFGNHTAPYRQRIDRFLAQHGVFPNAIMELDSFSAVKTMVERQLGITMLPERTIQRELSEGRLVAHDIANGILQRPTLIAYLHPKKEDEAFQQFVQWMKDSY</sequence>
<evidence type="ECO:0000313" key="6">
    <source>
        <dbReference type="EMBL" id="GED66554.1"/>
    </source>
</evidence>
<dbReference type="InterPro" id="IPR000847">
    <property type="entry name" value="LysR_HTH_N"/>
</dbReference>
<dbReference type="InterPro" id="IPR036388">
    <property type="entry name" value="WH-like_DNA-bd_sf"/>
</dbReference>
<dbReference type="PANTHER" id="PTHR30126">
    <property type="entry name" value="HTH-TYPE TRANSCRIPTIONAL REGULATOR"/>
    <property type="match status" value="1"/>
</dbReference>
<protein>
    <submittedName>
        <fullName evidence="6 7">Transcriptional regulator</fullName>
    </submittedName>
</protein>
<keyword evidence="3" id="KW-0238">DNA-binding</keyword>
<feature type="domain" description="HTH lysR-type" evidence="5">
    <location>
        <begin position="1"/>
        <end position="58"/>
    </location>
</feature>
<accession>A0A0K9YR26</accession>
<dbReference type="PROSITE" id="PS50931">
    <property type="entry name" value="HTH_LYSR"/>
    <property type="match status" value="1"/>
</dbReference>
<dbReference type="SUPFAM" id="SSF46785">
    <property type="entry name" value="Winged helix' DNA-binding domain"/>
    <property type="match status" value="1"/>
</dbReference>
<comment type="caution">
    <text evidence="7">The sequence shown here is derived from an EMBL/GenBank/DDBJ whole genome shotgun (WGS) entry which is preliminary data.</text>
</comment>
<evidence type="ECO:0000256" key="3">
    <source>
        <dbReference type="ARBA" id="ARBA00023125"/>
    </source>
</evidence>
<dbReference type="Pfam" id="PF03466">
    <property type="entry name" value="LysR_substrate"/>
    <property type="match status" value="1"/>
</dbReference>
<dbReference type="PATRIC" id="fig|54915.3.peg.3200"/>
<dbReference type="EMBL" id="LGIQ01000009">
    <property type="protein sequence ID" value="KNB71179.1"/>
    <property type="molecule type" value="Genomic_DNA"/>
</dbReference>
<dbReference type="PANTHER" id="PTHR30126:SF40">
    <property type="entry name" value="HTH-TYPE TRANSCRIPTIONAL REGULATOR GLTR"/>
    <property type="match status" value="1"/>
</dbReference>
<dbReference type="InterPro" id="IPR005119">
    <property type="entry name" value="LysR_subst-bd"/>
</dbReference>
<reference evidence="7" key="2">
    <citation type="submission" date="2015-07" db="EMBL/GenBank/DDBJ databases">
        <title>MeaNS - Measles Nucleotide Surveillance Program.</title>
        <authorList>
            <person name="Tran T."/>
            <person name="Druce J."/>
        </authorList>
    </citation>
    <scope>NUCLEOTIDE SEQUENCE</scope>
    <source>
        <strain evidence="7">DSM 9887</strain>
    </source>
</reference>
<evidence type="ECO:0000313" key="7">
    <source>
        <dbReference type="EMBL" id="KNB71179.1"/>
    </source>
</evidence>
<dbReference type="PRINTS" id="PR00039">
    <property type="entry name" value="HTHLYSR"/>
</dbReference>
<dbReference type="OrthoDB" id="9803735at2"/>
<evidence type="ECO:0000313" key="9">
    <source>
        <dbReference type="Proteomes" id="UP000319578"/>
    </source>
</evidence>
<dbReference type="Pfam" id="PF00126">
    <property type="entry name" value="HTH_1"/>
    <property type="match status" value="1"/>
</dbReference>
<evidence type="ECO:0000256" key="2">
    <source>
        <dbReference type="ARBA" id="ARBA00023015"/>
    </source>
</evidence>
<dbReference type="GO" id="GO:0000976">
    <property type="term" value="F:transcription cis-regulatory region binding"/>
    <property type="evidence" value="ECO:0007669"/>
    <property type="project" value="TreeGrafter"/>
</dbReference>
<dbReference type="FunFam" id="1.10.10.10:FF:000001">
    <property type="entry name" value="LysR family transcriptional regulator"/>
    <property type="match status" value="1"/>
</dbReference>
<dbReference type="STRING" id="54915.ADS79_20410"/>
<evidence type="ECO:0000256" key="1">
    <source>
        <dbReference type="ARBA" id="ARBA00009437"/>
    </source>
</evidence>
<dbReference type="Gene3D" id="3.40.190.290">
    <property type="match status" value="1"/>
</dbReference>
<comment type="similarity">
    <text evidence="1">Belongs to the LysR transcriptional regulatory family.</text>
</comment>
<dbReference type="SUPFAM" id="SSF53850">
    <property type="entry name" value="Periplasmic binding protein-like II"/>
    <property type="match status" value="1"/>
</dbReference>
<dbReference type="Gene3D" id="1.10.10.10">
    <property type="entry name" value="Winged helix-like DNA-binding domain superfamily/Winged helix DNA-binding domain"/>
    <property type="match status" value="1"/>
</dbReference>
<dbReference type="EMBL" id="BJON01000002">
    <property type="protein sequence ID" value="GED66554.1"/>
    <property type="molecule type" value="Genomic_DNA"/>
</dbReference>
<dbReference type="AlphaFoldDB" id="A0A0K9YR26"/>
<keyword evidence="2" id="KW-0805">Transcription regulation</keyword>
<name>A0A0K9YR26_9BACL</name>
<gene>
    <name evidence="6" type="primary">ywqM_1</name>
    <name evidence="7" type="ORF">ADS79_20410</name>
    <name evidence="6" type="ORF">BRE01_02560</name>
</gene>
<keyword evidence="9" id="KW-1185">Reference proteome</keyword>
<reference evidence="8" key="1">
    <citation type="submission" date="2015-07" db="EMBL/GenBank/DDBJ databases">
        <title>Genome sequencing project for genomic taxonomy and phylogenomics of Bacillus-like bacteria.</title>
        <authorList>
            <person name="Liu B."/>
            <person name="Wang J."/>
            <person name="Zhu Y."/>
            <person name="Liu G."/>
            <person name="Chen Q."/>
            <person name="Chen Z."/>
            <person name="Lan J."/>
            <person name="Che J."/>
            <person name="Ge C."/>
            <person name="Shi H."/>
            <person name="Pan Z."/>
            <person name="Liu X."/>
        </authorList>
    </citation>
    <scope>NUCLEOTIDE SEQUENCE [LARGE SCALE GENOMIC DNA]</scope>
    <source>
        <strain evidence="8">DSM 9887</strain>
    </source>
</reference>
<dbReference type="Proteomes" id="UP000036834">
    <property type="component" value="Unassembled WGS sequence"/>
</dbReference>
<evidence type="ECO:0000259" key="5">
    <source>
        <dbReference type="PROSITE" id="PS50931"/>
    </source>
</evidence>
<dbReference type="Proteomes" id="UP000319578">
    <property type="component" value="Unassembled WGS sequence"/>
</dbReference>
<evidence type="ECO:0000313" key="8">
    <source>
        <dbReference type="Proteomes" id="UP000036834"/>
    </source>
</evidence>